<feature type="compositionally biased region" description="Polar residues" evidence="6">
    <location>
        <begin position="183"/>
        <end position="194"/>
    </location>
</feature>
<proteinExistence type="inferred from homology"/>
<dbReference type="PANTHER" id="PTHR30028">
    <property type="entry name" value="UPF0014 INNER MEMBRANE PROTEIN YBBM-RELATED"/>
    <property type="match status" value="1"/>
</dbReference>
<sequence length="232" mass="25769">MTVWGRSSLVIAAGRCVAQLSLLSLILDSVFDWGNIWAVAAISLWLNIVGAWETVYNKSQQRVIWMFPIVLLALIASSTPICIAGSVAMQRNPIWNPKQYVPVLGLILGSIIATVSLSVSFVLKEFTLYRDRIQTKLAMGASRFEISLPVARSALKLALFPTINDMSHPRNDDGFSTRRYTDRSSCQTPDDSDVQFSSISPPFAHMSFLEVATDSSYYFLDSIPPPHVIRPQ</sequence>
<evidence type="ECO:0000256" key="5">
    <source>
        <dbReference type="ARBA" id="ARBA00023136"/>
    </source>
</evidence>
<dbReference type="AlphaFoldDB" id="A0A0F7ST09"/>
<evidence type="ECO:0008006" key="9">
    <source>
        <dbReference type="Google" id="ProtNLM"/>
    </source>
</evidence>
<comment type="similarity">
    <text evidence="2">Belongs to the UPF0014 family.</text>
</comment>
<feature type="transmembrane region" description="Helical" evidence="7">
    <location>
        <begin position="100"/>
        <end position="123"/>
    </location>
</feature>
<dbReference type="GO" id="GO:0005886">
    <property type="term" value="C:plasma membrane"/>
    <property type="evidence" value="ECO:0007669"/>
    <property type="project" value="TreeGrafter"/>
</dbReference>
<accession>A0A0F7ST09</accession>
<name>A0A0F7ST09_PHARH</name>
<feature type="transmembrane region" description="Helical" evidence="7">
    <location>
        <begin position="33"/>
        <end position="52"/>
    </location>
</feature>
<feature type="compositionally biased region" description="Basic and acidic residues" evidence="6">
    <location>
        <begin position="170"/>
        <end position="182"/>
    </location>
</feature>
<dbReference type="Pfam" id="PF03649">
    <property type="entry name" value="UPF0014"/>
    <property type="match status" value="1"/>
</dbReference>
<evidence type="ECO:0000256" key="2">
    <source>
        <dbReference type="ARBA" id="ARBA00005268"/>
    </source>
</evidence>
<reference evidence="8" key="1">
    <citation type="submission" date="2014-08" db="EMBL/GenBank/DDBJ databases">
        <authorList>
            <person name="Sharma Rahul"/>
            <person name="Thines Marco"/>
        </authorList>
    </citation>
    <scope>NUCLEOTIDE SEQUENCE</scope>
</reference>
<comment type="subcellular location">
    <subcellularLocation>
        <location evidence="1">Membrane</location>
        <topology evidence="1">Multi-pass membrane protein</topology>
    </subcellularLocation>
</comment>
<protein>
    <recommendedName>
        <fullName evidence="9">Transmembrane protein</fullName>
    </recommendedName>
</protein>
<evidence type="ECO:0000256" key="4">
    <source>
        <dbReference type="ARBA" id="ARBA00022989"/>
    </source>
</evidence>
<dbReference type="InterPro" id="IPR005226">
    <property type="entry name" value="UPF0014_fam"/>
</dbReference>
<evidence type="ECO:0000313" key="8">
    <source>
        <dbReference type="EMBL" id="CED83203.1"/>
    </source>
</evidence>
<evidence type="ECO:0000256" key="7">
    <source>
        <dbReference type="SAM" id="Phobius"/>
    </source>
</evidence>
<keyword evidence="5 7" id="KW-0472">Membrane</keyword>
<keyword evidence="4 7" id="KW-1133">Transmembrane helix</keyword>
<organism evidence="8">
    <name type="scientific">Phaffia rhodozyma</name>
    <name type="common">Yeast</name>
    <name type="synonym">Xanthophyllomyces dendrorhous</name>
    <dbReference type="NCBI Taxonomy" id="264483"/>
    <lineage>
        <taxon>Eukaryota</taxon>
        <taxon>Fungi</taxon>
        <taxon>Dikarya</taxon>
        <taxon>Basidiomycota</taxon>
        <taxon>Agaricomycotina</taxon>
        <taxon>Tremellomycetes</taxon>
        <taxon>Cystofilobasidiales</taxon>
        <taxon>Mrakiaceae</taxon>
        <taxon>Phaffia</taxon>
    </lineage>
</organism>
<evidence type="ECO:0000256" key="3">
    <source>
        <dbReference type="ARBA" id="ARBA00022692"/>
    </source>
</evidence>
<evidence type="ECO:0000256" key="6">
    <source>
        <dbReference type="SAM" id="MobiDB-lite"/>
    </source>
</evidence>
<keyword evidence="3 7" id="KW-0812">Transmembrane</keyword>
<feature type="transmembrane region" description="Helical" evidence="7">
    <location>
        <begin position="64"/>
        <end position="88"/>
    </location>
</feature>
<dbReference type="PANTHER" id="PTHR30028:SF0">
    <property type="entry name" value="PROTEIN ALUMINUM SENSITIVE 3"/>
    <property type="match status" value="1"/>
</dbReference>
<dbReference type="EMBL" id="LN483142">
    <property type="protein sequence ID" value="CED83203.1"/>
    <property type="molecule type" value="Genomic_DNA"/>
</dbReference>
<feature type="region of interest" description="Disordered" evidence="6">
    <location>
        <begin position="170"/>
        <end position="194"/>
    </location>
</feature>
<evidence type="ECO:0000256" key="1">
    <source>
        <dbReference type="ARBA" id="ARBA00004141"/>
    </source>
</evidence>